<dbReference type="Gramene" id="TVU40465">
    <property type="protein sequence ID" value="TVU40465"/>
    <property type="gene ID" value="EJB05_13931"/>
</dbReference>
<dbReference type="Proteomes" id="UP000324897">
    <property type="component" value="Chromosome 4"/>
</dbReference>
<feature type="region of interest" description="Disordered" evidence="1">
    <location>
        <begin position="1"/>
        <end position="30"/>
    </location>
</feature>
<dbReference type="AlphaFoldDB" id="A0A5J9VXV5"/>
<evidence type="ECO:0000313" key="3">
    <source>
        <dbReference type="Proteomes" id="UP000324897"/>
    </source>
</evidence>
<name>A0A5J9VXV5_9POAL</name>
<keyword evidence="3" id="KW-1185">Reference proteome</keyword>
<feature type="non-terminal residue" evidence="2">
    <location>
        <position position="193"/>
    </location>
</feature>
<accession>A0A5J9VXV5</accession>
<protein>
    <submittedName>
        <fullName evidence="2">Uncharacterized protein</fullName>
    </submittedName>
</protein>
<comment type="caution">
    <text evidence="2">The sequence shown here is derived from an EMBL/GenBank/DDBJ whole genome shotgun (WGS) entry which is preliminary data.</text>
</comment>
<organism evidence="2 3">
    <name type="scientific">Eragrostis curvula</name>
    <name type="common">weeping love grass</name>
    <dbReference type="NCBI Taxonomy" id="38414"/>
    <lineage>
        <taxon>Eukaryota</taxon>
        <taxon>Viridiplantae</taxon>
        <taxon>Streptophyta</taxon>
        <taxon>Embryophyta</taxon>
        <taxon>Tracheophyta</taxon>
        <taxon>Spermatophyta</taxon>
        <taxon>Magnoliopsida</taxon>
        <taxon>Liliopsida</taxon>
        <taxon>Poales</taxon>
        <taxon>Poaceae</taxon>
        <taxon>PACMAD clade</taxon>
        <taxon>Chloridoideae</taxon>
        <taxon>Eragrostideae</taxon>
        <taxon>Eragrostidinae</taxon>
        <taxon>Eragrostis</taxon>
    </lineage>
</organism>
<gene>
    <name evidence="2" type="ORF">EJB05_13931</name>
</gene>
<evidence type="ECO:0000256" key="1">
    <source>
        <dbReference type="SAM" id="MobiDB-lite"/>
    </source>
</evidence>
<evidence type="ECO:0000313" key="2">
    <source>
        <dbReference type="EMBL" id="TVU40465.1"/>
    </source>
</evidence>
<feature type="compositionally biased region" description="Basic and acidic residues" evidence="1">
    <location>
        <begin position="93"/>
        <end position="113"/>
    </location>
</feature>
<feature type="region of interest" description="Disordered" evidence="1">
    <location>
        <begin position="87"/>
        <end position="146"/>
    </location>
</feature>
<reference evidence="2 3" key="1">
    <citation type="journal article" date="2019" name="Sci. Rep.">
        <title>A high-quality genome of Eragrostis curvula grass provides insights into Poaceae evolution and supports new strategies to enhance forage quality.</title>
        <authorList>
            <person name="Carballo J."/>
            <person name="Santos B.A.C.M."/>
            <person name="Zappacosta D."/>
            <person name="Garbus I."/>
            <person name="Selva J.P."/>
            <person name="Gallo C.A."/>
            <person name="Diaz A."/>
            <person name="Albertini E."/>
            <person name="Caccamo M."/>
            <person name="Echenique V."/>
        </authorList>
    </citation>
    <scope>NUCLEOTIDE SEQUENCE [LARGE SCALE GENOMIC DNA]</scope>
    <source>
        <strain evidence="3">cv. Victoria</strain>
        <tissue evidence="2">Leaf</tissue>
    </source>
</reference>
<proteinExistence type="predicted"/>
<sequence length="193" mass="19144">QGELGEPGEDASGWHGDAEKSQVKRDGGGALEAGNLEGGIFLADFVGVSPVLDDELAGEAARGGAEAVCHRLGAGVLGPDEEVAEGHFVGGERGGDEVGRREEAETQLREKGPHAAPAAGEDAGPTGGIGGVEAEQDEDQDVVRERAEPVVAVAGAVVGRLGAARDLATALVHGDEGFGIFSAGAAAAGSCSK</sequence>
<feature type="non-terminal residue" evidence="2">
    <location>
        <position position="1"/>
    </location>
</feature>
<dbReference type="EMBL" id="RWGY01000007">
    <property type="protein sequence ID" value="TVU40465.1"/>
    <property type="molecule type" value="Genomic_DNA"/>
</dbReference>
<feature type="compositionally biased region" description="Basic and acidic residues" evidence="1">
    <location>
        <begin position="16"/>
        <end position="27"/>
    </location>
</feature>